<dbReference type="AlphaFoldDB" id="A0AA38VEJ0"/>
<sequence>MPSWNPPSSSSASYRRREARTAPPLPSGFTNIRDLVDERIPVGRPVSVIGVVKDYRRPVSTKGSSWKCTLTIYDQSTQDGNDGIVLNIFREKEEMPPVAGGDVVVVHLAKTQRYGSEQTSLISNWGTDIHIYERAKIPRPPRSAFLALKEPSRKLKQELKQNVHEYVSWMYDEIDKDNLPDETQLEARSAQSLNVRDKFSLLKDVRDGKFCDAIVQIVKEPYDLGDKITIWVSDYTENPSFYNMTWDGADSLLERDGDPYGYTTGKFSANGNPGSKWTGPFGKKSLQVTCWEPHANVVRNDLKLGDWVRLRNVQIRYGRNSANIEGFVRQDRDFPDKVNVALLDVHDPESADPRLKEAIRRKKGYEKEKKGQLKDIKSEVSGMNTGMKRKAEEVEEVVMKTNSKERRRQRRAGLEKKAKEEEPDVNDLVKCENHDQKISPFPSLLEPAYFPNSDTDKTPLPFTNVKWRINARVVDFHPSRLVDFAVSRRTTEFDLLSDASVSDSDSAASDDGTLDHFAGQRIWEWRFALKLEDAAAPQPSKSKKDGTVDRPASVWVVVDNLEGQLLTGLDATDLRAEPKTLDALREQMFKLWGDLEERKAAVEERRKKKEAAAKRDRRPGDRPPLESSDEEGDVDPTQQREPGLSQASNKPFTCCVKQYGVEVKAADPAEADAGNGKKWQRTFALFGTKICA</sequence>
<dbReference type="GO" id="GO:0032210">
    <property type="term" value="P:regulation of telomere maintenance via telomerase"/>
    <property type="evidence" value="ECO:0007669"/>
    <property type="project" value="TreeGrafter"/>
</dbReference>
<comment type="similarity">
    <text evidence="3">Belongs to the telombin family.</text>
</comment>
<dbReference type="PANTHER" id="PTHR14513:SF0">
    <property type="entry name" value="PROTECTION OF TELOMERES PROTEIN 1"/>
    <property type="match status" value="1"/>
</dbReference>
<dbReference type="EMBL" id="JANBVO010000042">
    <property type="protein sequence ID" value="KAJ9134648.1"/>
    <property type="molecule type" value="Genomic_DNA"/>
</dbReference>
<keyword evidence="8" id="KW-0539">Nucleus</keyword>
<evidence type="ECO:0000256" key="3">
    <source>
        <dbReference type="ARBA" id="ARBA00008442"/>
    </source>
</evidence>
<evidence type="ECO:0000256" key="8">
    <source>
        <dbReference type="ARBA" id="ARBA00023242"/>
    </source>
</evidence>
<evidence type="ECO:0000256" key="4">
    <source>
        <dbReference type="ARBA" id="ARBA00015253"/>
    </source>
</evidence>
<keyword evidence="7" id="KW-0238">DNA-binding</keyword>
<evidence type="ECO:0000256" key="1">
    <source>
        <dbReference type="ARBA" id="ARBA00004123"/>
    </source>
</evidence>
<feature type="compositionally biased region" description="Polar residues" evidence="9">
    <location>
        <begin position="636"/>
        <end position="650"/>
    </location>
</feature>
<proteinExistence type="inferred from homology"/>
<dbReference type="Gene3D" id="2.40.50.140">
    <property type="entry name" value="Nucleic acid-binding proteins"/>
    <property type="match status" value="2"/>
</dbReference>
<evidence type="ECO:0000256" key="5">
    <source>
        <dbReference type="ARBA" id="ARBA00022454"/>
    </source>
</evidence>
<feature type="region of interest" description="Disordered" evidence="9">
    <location>
        <begin position="399"/>
        <end position="425"/>
    </location>
</feature>
<feature type="domain" description="Telomeric single stranded DNA binding POT1/Cdc13" evidence="10">
    <location>
        <begin position="29"/>
        <end position="164"/>
    </location>
</feature>
<evidence type="ECO:0000256" key="6">
    <source>
        <dbReference type="ARBA" id="ARBA00022895"/>
    </source>
</evidence>
<evidence type="ECO:0000259" key="10">
    <source>
        <dbReference type="SMART" id="SM00976"/>
    </source>
</evidence>
<feature type="region of interest" description="Disordered" evidence="9">
    <location>
        <begin position="603"/>
        <end position="650"/>
    </location>
</feature>
<evidence type="ECO:0000313" key="11">
    <source>
        <dbReference type="EMBL" id="KAJ9134648.1"/>
    </source>
</evidence>
<feature type="compositionally biased region" description="Low complexity" evidence="9">
    <location>
        <begin position="1"/>
        <end position="13"/>
    </location>
</feature>
<evidence type="ECO:0000313" key="12">
    <source>
        <dbReference type="Proteomes" id="UP001174694"/>
    </source>
</evidence>
<dbReference type="SMART" id="SM00976">
    <property type="entry name" value="Telo_bind"/>
    <property type="match status" value="1"/>
</dbReference>
<keyword evidence="5" id="KW-0158">Chromosome</keyword>
<gene>
    <name evidence="11" type="ORF">NKR23_g10002</name>
</gene>
<name>A0AA38VEJ0_9PEZI</name>
<keyword evidence="12" id="KW-1185">Reference proteome</keyword>
<evidence type="ECO:0000256" key="7">
    <source>
        <dbReference type="ARBA" id="ARBA00023125"/>
    </source>
</evidence>
<dbReference type="InterPro" id="IPR032042">
    <property type="entry name" value="POT1PC"/>
</dbReference>
<dbReference type="SUPFAM" id="SSF50249">
    <property type="entry name" value="Nucleic acid-binding proteins"/>
    <property type="match status" value="2"/>
</dbReference>
<dbReference type="InterPro" id="IPR012340">
    <property type="entry name" value="NA-bd_OB-fold"/>
</dbReference>
<dbReference type="Pfam" id="PF02765">
    <property type="entry name" value="POT1"/>
    <property type="match status" value="1"/>
</dbReference>
<dbReference type="GO" id="GO:0098505">
    <property type="term" value="F:G-rich strand telomeric DNA binding"/>
    <property type="evidence" value="ECO:0007669"/>
    <property type="project" value="TreeGrafter"/>
</dbReference>
<feature type="compositionally biased region" description="Basic and acidic residues" evidence="9">
    <location>
        <begin position="603"/>
        <end position="624"/>
    </location>
</feature>
<reference evidence="11" key="1">
    <citation type="submission" date="2022-07" db="EMBL/GenBank/DDBJ databases">
        <title>Fungi with potential for degradation of polypropylene.</title>
        <authorList>
            <person name="Gostincar C."/>
        </authorList>
    </citation>
    <scope>NUCLEOTIDE SEQUENCE</scope>
    <source>
        <strain evidence="11">EXF-13308</strain>
    </source>
</reference>
<dbReference type="Proteomes" id="UP001174694">
    <property type="component" value="Unassembled WGS sequence"/>
</dbReference>
<dbReference type="PANTHER" id="PTHR14513">
    <property type="entry name" value="PROTECTION OF TELOMERES 1"/>
    <property type="match status" value="1"/>
</dbReference>
<dbReference type="GO" id="GO:0016233">
    <property type="term" value="P:telomere capping"/>
    <property type="evidence" value="ECO:0007669"/>
    <property type="project" value="TreeGrafter"/>
</dbReference>
<dbReference type="CDD" id="cd04497">
    <property type="entry name" value="hPOT1_OB1_like"/>
    <property type="match status" value="1"/>
</dbReference>
<dbReference type="FunFam" id="2.40.50.140:FF:000303">
    <property type="entry name" value="Protection of telomeres protein 1"/>
    <property type="match status" value="1"/>
</dbReference>
<dbReference type="InterPro" id="IPR028389">
    <property type="entry name" value="POT1"/>
</dbReference>
<dbReference type="GO" id="GO:0000783">
    <property type="term" value="C:nuclear telomere cap complex"/>
    <property type="evidence" value="ECO:0007669"/>
    <property type="project" value="TreeGrafter"/>
</dbReference>
<evidence type="ECO:0000256" key="2">
    <source>
        <dbReference type="ARBA" id="ARBA00004574"/>
    </source>
</evidence>
<dbReference type="GO" id="GO:0010521">
    <property type="term" value="F:telomerase inhibitor activity"/>
    <property type="evidence" value="ECO:0007669"/>
    <property type="project" value="TreeGrafter"/>
</dbReference>
<accession>A0AA38VEJ0</accession>
<comment type="subcellular location">
    <subcellularLocation>
        <location evidence="2">Chromosome</location>
        <location evidence="2">Telomere</location>
    </subcellularLocation>
    <subcellularLocation>
        <location evidence="1">Nucleus</location>
    </subcellularLocation>
</comment>
<dbReference type="InterPro" id="IPR011564">
    <property type="entry name" value="Telomer_end-bd_POT1/Cdc13"/>
</dbReference>
<evidence type="ECO:0000256" key="9">
    <source>
        <dbReference type="SAM" id="MobiDB-lite"/>
    </source>
</evidence>
<feature type="region of interest" description="Disordered" evidence="9">
    <location>
        <begin position="1"/>
        <end position="27"/>
    </location>
</feature>
<comment type="caution">
    <text evidence="11">The sequence shown here is derived from an EMBL/GenBank/DDBJ whole genome shotgun (WGS) entry which is preliminary data.</text>
</comment>
<keyword evidence="6" id="KW-0779">Telomere</keyword>
<protein>
    <recommendedName>
        <fullName evidence="4">Protection of telomeres protein 1</fullName>
    </recommendedName>
</protein>
<organism evidence="11 12">
    <name type="scientific">Pleurostoma richardsiae</name>
    <dbReference type="NCBI Taxonomy" id="41990"/>
    <lineage>
        <taxon>Eukaryota</taxon>
        <taxon>Fungi</taxon>
        <taxon>Dikarya</taxon>
        <taxon>Ascomycota</taxon>
        <taxon>Pezizomycotina</taxon>
        <taxon>Sordariomycetes</taxon>
        <taxon>Sordariomycetidae</taxon>
        <taxon>Calosphaeriales</taxon>
        <taxon>Pleurostomataceae</taxon>
        <taxon>Pleurostoma</taxon>
    </lineage>
</organism>
<dbReference type="Pfam" id="PF16686">
    <property type="entry name" value="POT1PC"/>
    <property type="match status" value="1"/>
</dbReference>